<gene>
    <name evidence="1" type="ORF">YBY_16460</name>
</gene>
<dbReference type="EMBL" id="AP019537">
    <property type="protein sequence ID" value="BBJ03798.1"/>
    <property type="molecule type" value="Genomic_DNA"/>
</dbReference>
<dbReference type="AlphaFoldDB" id="A0A455WE80"/>
<organism evidence="1">
    <name type="scientific">Marinobacter nauticus</name>
    <name type="common">Marinobacter hydrocarbonoclasticus</name>
    <name type="synonym">Marinobacter aquaeolei</name>
    <dbReference type="NCBI Taxonomy" id="2743"/>
    <lineage>
        <taxon>Bacteria</taxon>
        <taxon>Pseudomonadati</taxon>
        <taxon>Pseudomonadota</taxon>
        <taxon>Gammaproteobacteria</taxon>
        <taxon>Pseudomonadales</taxon>
        <taxon>Marinobacteraceae</taxon>
        <taxon>Marinobacter</taxon>
    </lineage>
</organism>
<reference evidence="1" key="1">
    <citation type="submission" date="2019-03" db="EMBL/GenBank/DDBJ databases">
        <title>Whole genome analysis of nitrate-reducing bacteria Marinobacter hydrocarbonoclasticus YB03.</title>
        <authorList>
            <person name="Azam A.H."/>
            <person name="Yuk S.R."/>
            <person name="Kamarisima K."/>
            <person name="Miyanaga K."/>
            <person name="Tanji Y."/>
        </authorList>
    </citation>
    <scope>NUCLEOTIDE SEQUENCE</scope>
    <source>
        <strain evidence="1">YB03</strain>
    </source>
</reference>
<proteinExistence type="predicted"/>
<protein>
    <submittedName>
        <fullName evidence="1">Uncharacterized protein</fullName>
    </submittedName>
</protein>
<name>A0A455WE80_MARNT</name>
<sequence length="430" mass="45256">MPVSLVRSSISATVMTATTVSIDCLGGNLLVLKIFYDGSSGITQDTPTIGGAPMSIAGSRDSWQAHSYAYYVTAPAQGVVTINIPANSATQRVAVLEVFSGVDTASPIDGWVGAQVTADDAVTEFPLPFTGLTTDDRANLSAFLIRSTLLSNAWTTPANAAEHIGETENASVGKGSVYCSLGNQVSGDETFAYLWDSSSGINRSATGFIIKGVASGPALAGASNITSETQPATITLANNENAPTAVSVNGEGGSNITFVSEDTEAGTETYSYLPPLIADDAEAELSVDVDGETLTTTISYANSYDRDQLTHPATEAEYSENSLSYPNAYGTSLPYEWKVITDASAAVVVIDWDALEADDGFFKDIANYATPVANGSTTVTLGVFVPETGESYQFDRTINVSDGSVVVTGQGLWRELFRDPTEELFTELFR</sequence>
<evidence type="ECO:0000313" key="1">
    <source>
        <dbReference type="EMBL" id="BBJ03798.1"/>
    </source>
</evidence>
<accession>A0A455WE80</accession>